<protein>
    <submittedName>
        <fullName evidence="1">Uncharacterized protein</fullName>
    </submittedName>
</protein>
<dbReference type="RefSeq" id="WP_305928882.1">
    <property type="nucleotide sequence ID" value="NZ_JAVAIL010000001.1"/>
</dbReference>
<comment type="caution">
    <text evidence="1">The sequence shown here is derived from an EMBL/GenBank/DDBJ whole genome shotgun (WGS) entry which is preliminary data.</text>
</comment>
<organism evidence="1 2">
    <name type="scientific">Qipengyuania benthica</name>
    <dbReference type="NCBI Taxonomy" id="3067651"/>
    <lineage>
        <taxon>Bacteria</taxon>
        <taxon>Pseudomonadati</taxon>
        <taxon>Pseudomonadota</taxon>
        <taxon>Alphaproteobacteria</taxon>
        <taxon>Sphingomonadales</taxon>
        <taxon>Erythrobacteraceae</taxon>
        <taxon>Qipengyuania</taxon>
    </lineage>
</organism>
<dbReference type="EMBL" id="JAVAIL010000001">
    <property type="protein sequence ID" value="MDP4538761.1"/>
    <property type="molecule type" value="Genomic_DNA"/>
</dbReference>
<gene>
    <name evidence="1" type="ORF">Q9K01_03885</name>
</gene>
<evidence type="ECO:0000313" key="1">
    <source>
        <dbReference type="EMBL" id="MDP4538761.1"/>
    </source>
</evidence>
<name>A0ABT9H612_9SPHN</name>
<keyword evidence="2" id="KW-1185">Reference proteome</keyword>
<evidence type="ECO:0000313" key="2">
    <source>
        <dbReference type="Proteomes" id="UP001235664"/>
    </source>
</evidence>
<accession>A0ABT9H612</accession>
<dbReference type="Proteomes" id="UP001235664">
    <property type="component" value="Unassembled WGS sequence"/>
</dbReference>
<proteinExistence type="predicted"/>
<reference evidence="1 2" key="1">
    <citation type="submission" date="2023-08" db="EMBL/GenBank/DDBJ databases">
        <title>genomic of DY56.</title>
        <authorList>
            <person name="Wang Y."/>
        </authorList>
    </citation>
    <scope>NUCLEOTIDE SEQUENCE [LARGE SCALE GENOMIC DNA]</scope>
    <source>
        <strain evidence="1 2">DY56-A-20</strain>
    </source>
</reference>
<sequence length="55" mass="6189">MAKHARLAPEGCWFQSGFMHLHVGIDPAVTIRETRYARLSIGGPVGNRIELMQRL</sequence>